<reference evidence="1" key="1">
    <citation type="submission" date="2022-03" db="EMBL/GenBank/DDBJ databases">
        <title>Streptomyces 7R015 and 7R016 isolated from Barleria lupulina in Thailand.</title>
        <authorList>
            <person name="Kanchanasin P."/>
            <person name="Phongsopitanun W."/>
            <person name="Tanasupawat S."/>
        </authorList>
    </citation>
    <scope>NUCLEOTIDE SEQUENCE</scope>
    <source>
        <strain evidence="1">7R016</strain>
    </source>
</reference>
<evidence type="ECO:0000313" key="2">
    <source>
        <dbReference type="Proteomes" id="UP001165270"/>
    </source>
</evidence>
<dbReference type="EMBL" id="JALDAX010000001">
    <property type="protein sequence ID" value="MCI3238199.1"/>
    <property type="molecule type" value="Genomic_DNA"/>
</dbReference>
<protein>
    <submittedName>
        <fullName evidence="1">Uncharacterized protein</fullName>
    </submittedName>
</protein>
<comment type="caution">
    <text evidence="1">The sequence shown here is derived from an EMBL/GenBank/DDBJ whole genome shotgun (WGS) entry which is preliminary data.</text>
</comment>
<sequence length="74" mass="8251">MTRLGPEASLRICRACDEEITDPADGVIVMHETGNSGPGWDVWAHREHADDVELIDPDLLRIMTRIWVAQAAAR</sequence>
<keyword evidence="2" id="KW-1185">Reference proteome</keyword>
<gene>
    <name evidence="1" type="ORF">MQN93_00530</name>
</gene>
<dbReference type="RefSeq" id="WP_242707816.1">
    <property type="nucleotide sequence ID" value="NZ_JALDAX010000001.1"/>
</dbReference>
<evidence type="ECO:0000313" key="1">
    <source>
        <dbReference type="EMBL" id="MCI3238199.1"/>
    </source>
</evidence>
<organism evidence="1 2">
    <name type="scientific">Streptomyces spinosisporus</name>
    <dbReference type="NCBI Taxonomy" id="2927582"/>
    <lineage>
        <taxon>Bacteria</taxon>
        <taxon>Bacillati</taxon>
        <taxon>Actinomycetota</taxon>
        <taxon>Actinomycetes</taxon>
        <taxon>Kitasatosporales</taxon>
        <taxon>Streptomycetaceae</taxon>
        <taxon>Streptomyces</taxon>
    </lineage>
</organism>
<name>A0ABS9X808_9ACTN</name>
<accession>A0ABS9X808</accession>
<proteinExistence type="predicted"/>
<dbReference type="Proteomes" id="UP001165270">
    <property type="component" value="Unassembled WGS sequence"/>
</dbReference>